<dbReference type="InterPro" id="IPR057855">
    <property type="entry name" value="Beta-prop_WDR19_1st"/>
</dbReference>
<dbReference type="GO" id="GO:0030991">
    <property type="term" value="C:intraciliary transport particle A"/>
    <property type="evidence" value="ECO:0007669"/>
    <property type="project" value="UniProtKB-ARBA"/>
</dbReference>
<dbReference type="Pfam" id="PF23145">
    <property type="entry name" value="Zf_2nd_IFT121"/>
    <property type="match status" value="1"/>
</dbReference>
<dbReference type="GO" id="GO:0060271">
    <property type="term" value="P:cilium assembly"/>
    <property type="evidence" value="ECO:0007669"/>
    <property type="project" value="TreeGrafter"/>
</dbReference>
<keyword evidence="5" id="KW-0853">WD repeat</keyword>
<keyword evidence="8" id="KW-0802">TPR repeat</keyword>
<dbReference type="InterPro" id="IPR040379">
    <property type="entry name" value="WDR19/dyf-2"/>
</dbReference>
<reference evidence="21 22" key="1">
    <citation type="submission" date="2024-03" db="EMBL/GenBank/DDBJ databases">
        <title>The genome assembly and annotation of the cricket Gryllus longicercus Weissman &amp; Gray.</title>
        <authorList>
            <person name="Szrajer S."/>
            <person name="Gray D."/>
            <person name="Ylla G."/>
        </authorList>
    </citation>
    <scope>NUCLEOTIDE SEQUENCE [LARGE SCALE GENOMIC DNA]</scope>
    <source>
        <strain evidence="21">DAG 2021-001</strain>
        <tissue evidence="21">Whole body minus gut</tissue>
    </source>
</reference>
<evidence type="ECO:0000259" key="20">
    <source>
        <dbReference type="Pfam" id="PF24762"/>
    </source>
</evidence>
<evidence type="ECO:0000256" key="6">
    <source>
        <dbReference type="ARBA" id="ARBA00022737"/>
    </source>
</evidence>
<keyword evidence="12" id="KW-0966">Cell projection</keyword>
<evidence type="ECO:0000256" key="2">
    <source>
        <dbReference type="ARBA" id="ARBA00004230"/>
    </source>
</evidence>
<accession>A0AAN9W777</accession>
<feature type="domain" description="WDR19 first beta-propeller" evidence="19">
    <location>
        <begin position="19"/>
        <end position="341"/>
    </location>
</feature>
<evidence type="ECO:0000256" key="14">
    <source>
        <dbReference type="ARBA" id="ARBA00064891"/>
    </source>
</evidence>
<keyword evidence="11" id="KW-0206">Cytoskeleton</keyword>
<dbReference type="SUPFAM" id="SSF69322">
    <property type="entry name" value="Tricorn protease domain 2"/>
    <property type="match status" value="1"/>
</dbReference>
<evidence type="ECO:0000256" key="3">
    <source>
        <dbReference type="ARBA" id="ARBA00004504"/>
    </source>
</evidence>
<evidence type="ECO:0000256" key="1">
    <source>
        <dbReference type="ARBA" id="ARBA00004120"/>
    </source>
</evidence>
<evidence type="ECO:0000313" key="22">
    <source>
        <dbReference type="Proteomes" id="UP001378592"/>
    </source>
</evidence>
<evidence type="ECO:0000256" key="10">
    <source>
        <dbReference type="ARBA" id="ARBA00023069"/>
    </source>
</evidence>
<dbReference type="Gene3D" id="1.25.40.470">
    <property type="match status" value="2"/>
</dbReference>
<feature type="domain" description="WDR19 WD40 repeat" evidence="17">
    <location>
        <begin position="361"/>
        <end position="645"/>
    </location>
</feature>
<dbReference type="PANTHER" id="PTHR14920:SF0">
    <property type="entry name" value="WD REPEAT DOMAIN 19"/>
    <property type="match status" value="1"/>
</dbReference>
<dbReference type="GO" id="GO:0072657">
    <property type="term" value="P:protein localization to membrane"/>
    <property type="evidence" value="ECO:0007669"/>
    <property type="project" value="UniProtKB-ARBA"/>
</dbReference>
<evidence type="ECO:0000256" key="15">
    <source>
        <dbReference type="ARBA" id="ARBA00070579"/>
    </source>
</evidence>
<evidence type="ECO:0000256" key="7">
    <source>
        <dbReference type="ARBA" id="ARBA00022794"/>
    </source>
</evidence>
<comment type="subunit">
    <text evidence="14">Component of the IFT complex A (IFT-A) complex. IFT-A complex is divided into a core subcomplex composed of IFT122:IFT140:WDR19 which is associated with TULP3 and a peripheral subcomplex composed of IFT43:WDR35:TTC21B. Interacts (via C-terminal region) with IFT122 (via C-terminal region). Interacts with BBS1. Interacts with TTC25.</text>
</comment>
<evidence type="ECO:0000259" key="17">
    <source>
        <dbReference type="Pfam" id="PF15911"/>
    </source>
</evidence>
<dbReference type="InterPro" id="IPR039468">
    <property type="entry name" value="WDR19_WD40_rpt"/>
</dbReference>
<evidence type="ECO:0000256" key="16">
    <source>
        <dbReference type="ARBA" id="ARBA00075765"/>
    </source>
</evidence>
<feature type="domain" description="IF140/IFT172/WDR19 TPR" evidence="20">
    <location>
        <begin position="856"/>
        <end position="1064"/>
    </location>
</feature>
<gene>
    <name evidence="21" type="ORF">R5R35_006274</name>
</gene>
<dbReference type="InterPro" id="IPR001680">
    <property type="entry name" value="WD40_rpt"/>
</dbReference>
<evidence type="ECO:0000256" key="11">
    <source>
        <dbReference type="ARBA" id="ARBA00023212"/>
    </source>
</evidence>
<keyword evidence="10" id="KW-0969">Cilium</keyword>
<evidence type="ECO:0000256" key="12">
    <source>
        <dbReference type="ARBA" id="ARBA00023273"/>
    </source>
</evidence>
<evidence type="ECO:0000256" key="13">
    <source>
        <dbReference type="ARBA" id="ARBA00053638"/>
    </source>
</evidence>
<dbReference type="Pfam" id="PF15911">
    <property type="entry name" value="Beta-prop_WDR19_2nd"/>
    <property type="match status" value="1"/>
</dbReference>
<comment type="function">
    <text evidence="13">As component of the IFT complex A (IFT-A), a complex required for retrograde ciliary transport and entry into cilia of G protein-coupled receptors (GPCRs), it is involved in cilia function and/or assembly. Essential for functional IFT-A assembly and ciliary entry of GPCRs. Associates with the BBSome complex to mediate ciliary transport.</text>
</comment>
<dbReference type="GO" id="GO:0031514">
    <property type="term" value="C:motile cilium"/>
    <property type="evidence" value="ECO:0007669"/>
    <property type="project" value="UniProtKB-SubCell"/>
</dbReference>
<keyword evidence="4" id="KW-0963">Cytoplasm</keyword>
<name>A0AAN9W777_9ORTH</name>
<dbReference type="EMBL" id="JAZDUA010000004">
    <property type="protein sequence ID" value="KAK7874235.1"/>
    <property type="molecule type" value="Genomic_DNA"/>
</dbReference>
<dbReference type="InterPro" id="IPR036322">
    <property type="entry name" value="WD40_repeat_dom_sf"/>
</dbReference>
<evidence type="ECO:0000259" key="18">
    <source>
        <dbReference type="Pfam" id="PF23145"/>
    </source>
</evidence>
<keyword evidence="7" id="KW-0970">Cilium biogenesis/degradation</keyword>
<dbReference type="SUPFAM" id="SSF48452">
    <property type="entry name" value="TPR-like"/>
    <property type="match status" value="1"/>
</dbReference>
<evidence type="ECO:0000256" key="5">
    <source>
        <dbReference type="ARBA" id="ARBA00022574"/>
    </source>
</evidence>
<evidence type="ECO:0000256" key="4">
    <source>
        <dbReference type="ARBA" id="ARBA00022490"/>
    </source>
</evidence>
<dbReference type="InterPro" id="IPR011990">
    <property type="entry name" value="TPR-like_helical_dom_sf"/>
</dbReference>
<dbReference type="FunFam" id="2.130.10.10:FF:000242">
    <property type="entry name" value="WD repeat domain 19, isoform CRA_a"/>
    <property type="match status" value="1"/>
</dbReference>
<comment type="caution">
    <text evidence="21">The sequence shown here is derived from an EMBL/GenBank/DDBJ whole genome shotgun (WGS) entry which is preliminary data.</text>
</comment>
<sequence length="1369" mass="153114">MGSEKRVFKLDYPHGQGGVFLSWQPGSGGYLATSGADEFVSIYNRHGKRVERIRMLGPCSGFDWDVDGDLLAAVTASAPHVMLWDANTGKKQQIDTGLRDPLSCIIWAKSGPVLAVGTSRGNLAIYNHNTAKRIPILGKHSKRICCGCWSAENLLALGSDDRTVSISNPEGDTLRVITLRSEPSEICFSQMKLDERLGGENTVSLLVGKKTLFLYNLHDPDNPVELAFQQRYGSVITYKWFGDGYILLGFSAGYFVAISTHIKEVGQELFQVKNHRDSLTDIALSTKLNKVASCGDNMVKIHDMNNLQETSSVLTLDDESSVVHLAWSEDGQLLAVASQTGSVHVYLSQLPLVTSVCGTQIAVLSSLTELTLFSFDLENKSKLPPSLTLDLPVEPTFVAVGPYHCAAGMNNRAWFYDLTRSNPGETQPILLRDREYLGAVKSLRLNTDYASALYEGKIQLHMIEPANGDGDDREVRMFPDQNSLELNITCHCLTTDFLIYATDMGQIHYFFIEDWKLVNDYHHEVGIRNIFSDLSGTQLVFIDDKSVGYVFSPVTDELLKIPDFPSKAVGALWDVQPADRNVFIVFDDTQITTYISIKESVKGPSIECVGCTKLPSGQLPLLLCGGQVIMETSVGKLMPLSLTTHEVTGSSSNDSQLGSLEQALTKQLALRRFSEAWKTCQVLNQRESWTLLAEAVLKNLNVEFAMRVYRHMGDVGMVWSLQTLQGIEDQRLLAGHIAMFLKNFDRAQEWYLASSQPIAALNMRRDLLQWDQALQLASKLAPEQIPFIAREYAHQLEFTGNYTEALLHYEKGLMETMPDPEQETHNSLCRAGVARTALRCGDIRRGVAIAGDVNSSRQLKRECAEILESIKQLNDAAILYEKGQYYEKAASAYIRLKNWSKVGELLPYVSSSKIHLQYAKAKEADGKYKEAATAYEAAHEWDSVVRIYLEHLNNPEDAVQIVKETKSVEGAKMVAKFFQKLGDYRSAIRFLVLSHCHDEAFQLARQHGQMELYGDILVNTIDVEARPNDFRSLALHFETEKNNFLAGKFYMHAGDYTKSLKHLMKVIKSNSEDSEAINLAIDVVGVANDEHLASQLIEFLLGESDGIPKDAKFLFRLYMARKQYREAAKTAIIIASEDQMNGNYRCAHDVLFGMYQELQRNRIKIPAEMQHNLMLLHSYILVRLHVRHGEHKMGARMLIRVADNISKFPSHIVPILTSTVIECSRAGLKGSAFTYAAMLMRAEYRSQIDPKYAKKIEAVVRKPAARGKAGSEEEESSTPCPYCDALVPETELNCSHCKNTIPFCIATGRHIEKENLTACPSCNFPALYSELHTIFEYGEACPMCSERVEPSKLTSNIDPRPFLYPIGED</sequence>
<dbReference type="FunFam" id="1.25.40.470:FF:000006">
    <property type="entry name" value="WD repeat-containing protein 19 isoform X1"/>
    <property type="match status" value="1"/>
</dbReference>
<organism evidence="21 22">
    <name type="scientific">Gryllus longicercus</name>
    <dbReference type="NCBI Taxonomy" id="2509291"/>
    <lineage>
        <taxon>Eukaryota</taxon>
        <taxon>Metazoa</taxon>
        <taxon>Ecdysozoa</taxon>
        <taxon>Arthropoda</taxon>
        <taxon>Hexapoda</taxon>
        <taxon>Insecta</taxon>
        <taxon>Pterygota</taxon>
        <taxon>Neoptera</taxon>
        <taxon>Polyneoptera</taxon>
        <taxon>Orthoptera</taxon>
        <taxon>Ensifera</taxon>
        <taxon>Gryllidea</taxon>
        <taxon>Grylloidea</taxon>
        <taxon>Gryllidae</taxon>
        <taxon>Gryllinae</taxon>
        <taxon>Gryllus</taxon>
    </lineage>
</organism>
<dbReference type="InterPro" id="IPR015943">
    <property type="entry name" value="WD40/YVTN_repeat-like_dom_sf"/>
</dbReference>
<feature type="domain" description="IFT121-like zinc finger" evidence="18">
    <location>
        <begin position="1302"/>
        <end position="1348"/>
    </location>
</feature>
<comment type="subcellular location">
    <subcellularLocation>
        <location evidence="2">Cell projection</location>
        <location evidence="2">Cilium</location>
        <location evidence="2">Flagellum</location>
    </subcellularLocation>
    <subcellularLocation>
        <location evidence="3">Cell projection</location>
        <location evidence="3">Cilium</location>
        <location evidence="3">Photoreceptor outer segment</location>
    </subcellularLocation>
    <subcellularLocation>
        <location evidence="1">Cytoplasm</location>
        <location evidence="1">Cytoskeleton</location>
        <location evidence="1">Cilium basal body</location>
    </subcellularLocation>
</comment>
<dbReference type="Pfam" id="PF24762">
    <property type="entry name" value="TPR_IF140-IFT172"/>
    <property type="match status" value="2"/>
</dbReference>
<dbReference type="PANTHER" id="PTHR14920">
    <property type="entry name" value="OSMOTIC AVOIDANCE ABNORMAL PROTEIN 1/WD REPEAT MEMBRANE PROTEIN"/>
    <property type="match status" value="1"/>
</dbReference>
<dbReference type="GO" id="GO:0035721">
    <property type="term" value="P:intraciliary retrograde transport"/>
    <property type="evidence" value="ECO:0007669"/>
    <property type="project" value="InterPro"/>
</dbReference>
<dbReference type="FunFam" id="1.25.40.470:FF:000009">
    <property type="entry name" value="WD repeat-containing protein 19 isoform X1"/>
    <property type="match status" value="1"/>
</dbReference>
<keyword evidence="9" id="KW-0282">Flagellum</keyword>
<dbReference type="InterPro" id="IPR056168">
    <property type="entry name" value="TPR_IF140/IFT172/WDR19"/>
</dbReference>
<keyword evidence="6" id="KW-0677">Repeat</keyword>
<dbReference type="Pfam" id="PF23389">
    <property type="entry name" value="Beta-prop_WDR19_1st"/>
    <property type="match status" value="1"/>
</dbReference>
<proteinExistence type="predicted"/>
<dbReference type="SUPFAM" id="SSF50978">
    <property type="entry name" value="WD40 repeat-like"/>
    <property type="match status" value="1"/>
</dbReference>
<evidence type="ECO:0000313" key="21">
    <source>
        <dbReference type="EMBL" id="KAK7874235.1"/>
    </source>
</evidence>
<keyword evidence="22" id="KW-1185">Reference proteome</keyword>
<evidence type="ECO:0000256" key="9">
    <source>
        <dbReference type="ARBA" id="ARBA00022846"/>
    </source>
</evidence>
<evidence type="ECO:0000259" key="19">
    <source>
        <dbReference type="Pfam" id="PF23389"/>
    </source>
</evidence>
<dbReference type="SMART" id="SM00320">
    <property type="entry name" value="WD40"/>
    <property type="match status" value="6"/>
</dbReference>
<dbReference type="GO" id="GO:0001750">
    <property type="term" value="C:photoreceptor outer segment"/>
    <property type="evidence" value="ECO:0007669"/>
    <property type="project" value="UniProtKB-SubCell"/>
</dbReference>
<feature type="domain" description="IF140/IFT172/WDR19 TPR" evidence="20">
    <location>
        <begin position="673"/>
        <end position="812"/>
    </location>
</feature>
<protein>
    <recommendedName>
        <fullName evidence="15">WD repeat-containing protein 19</fullName>
    </recommendedName>
    <alternativeName>
        <fullName evidence="16">Intraflagellar transport 144 homolog</fullName>
    </alternativeName>
</protein>
<dbReference type="Gene3D" id="2.130.10.10">
    <property type="entry name" value="YVTN repeat-like/Quinoprotein amine dehydrogenase"/>
    <property type="match status" value="1"/>
</dbReference>
<evidence type="ECO:0000256" key="8">
    <source>
        <dbReference type="ARBA" id="ARBA00022803"/>
    </source>
</evidence>
<dbReference type="InterPro" id="IPR056170">
    <property type="entry name" value="Znf_IFT121-like"/>
</dbReference>
<dbReference type="Proteomes" id="UP001378592">
    <property type="component" value="Unassembled WGS sequence"/>
</dbReference>